<keyword evidence="5" id="KW-0548">Nucleotidyltransferase</keyword>
<dbReference type="EC" id="6.5.1.1" evidence="2"/>
<keyword evidence="11" id="KW-0269">Exonuclease</keyword>
<dbReference type="NCBIfam" id="TIGR02776">
    <property type="entry name" value="NHEJ_ligase_prk"/>
    <property type="match status" value="1"/>
</dbReference>
<dbReference type="InterPro" id="IPR014143">
    <property type="entry name" value="NHEJ_ligase_prk"/>
</dbReference>
<dbReference type="Gene3D" id="3.30.1490.70">
    <property type="match status" value="1"/>
</dbReference>
<comment type="cofactor">
    <cofactor evidence="1">
        <name>Mn(2+)</name>
        <dbReference type="ChEBI" id="CHEBI:29035"/>
    </cofactor>
</comment>
<keyword evidence="3 23" id="KW-0436">Ligase</keyword>
<keyword evidence="4" id="KW-0808">Transferase</keyword>
<dbReference type="GO" id="GO:0006310">
    <property type="term" value="P:DNA recombination"/>
    <property type="evidence" value="ECO:0007669"/>
    <property type="project" value="UniProtKB-KW"/>
</dbReference>
<dbReference type="NCBIfam" id="TIGR02779">
    <property type="entry name" value="NHEJ_ligase_lig"/>
    <property type="match status" value="1"/>
</dbReference>
<evidence type="ECO:0000256" key="4">
    <source>
        <dbReference type="ARBA" id="ARBA00022679"/>
    </source>
</evidence>
<evidence type="ECO:0000256" key="12">
    <source>
        <dbReference type="ARBA" id="ARBA00022840"/>
    </source>
</evidence>
<keyword evidence="18" id="KW-0511">Multifunctional enzyme</keyword>
<dbReference type="PROSITE" id="PS50160">
    <property type="entry name" value="DNA_LIGASE_A3"/>
    <property type="match status" value="1"/>
</dbReference>
<sequence>MKLQDYKRKRNFAQSPEPRARKSKVKRLRFYVQKHEASHLHYDFRLELEGVLKSWAIPKGPSLDPAQKRLAVMVEDHPLEYGEFEGDIPAGNYGAGVVTVWDKGVYTALGTSDVSKEEVELKKGLKKGHIKIVLAGDKLNGGFNLVRLKAGEKNWLLIKEKDEYASNETNIVAKLKKKTMPKDIKPMLAKRVDEIFDRQGWIFEIKWDGYRAIAEVDAGKVKLYSRNNLDLKQQFPPIVTGLQAFKGRAIFDGEIIAMKNGRPDFHALQNAGKKTRIMYVVFDLLYINDEDLRRKPLRDRKEKLKNLFRGSPNIMIADYVEDEGKKVFQSIKKQQMEGVIAKDGASAYLEGVRSNSWLKIKNIETQEAIIIGFTEPKGGRKYLGSLVLGAYDSNELKFIGHSGGGFSGKEIKELYDKLVKVKTGNSPVREKVPINSPITWVKPKYVCTVSFTEWPPDGRMRHPVYLGLRSDKKVKEVTREPVASQKELVGAEAIDVKVTNSDKVFWPKEGYTKQDVIDYYNSVADYMLPYLKDRPQNMYRHPNGIKKPGFYHKYITTSVPAYVAMQKIWSEHNKDEINYLLCQNKETLLYMVNLGCIEINPWNSKVENVEKPDYMIIDLDPGKKKFDDLIVVAKEVKQVLDLACADSYIKTSGKSGLHIFVPLAAKYSYEQIKDLSLLIVKIVNGRIPKITSIERTPAKRGGKIYLDYLQNRRGQTIAAAYSLRPVPGASVSTPLEWKEVRRGLDPKKFTIKTIHARLKKKGDLWKPVLGKGIDLRKSLQCLEKNVKEEI</sequence>
<dbReference type="GO" id="GO:0046872">
    <property type="term" value="F:metal ion binding"/>
    <property type="evidence" value="ECO:0007669"/>
    <property type="project" value="UniProtKB-KW"/>
</dbReference>
<reference evidence="23 24" key="1">
    <citation type="journal article" date="2017" name="ISME J.">
        <title>Potential for microbial H2 and metal transformations associated with novel bacteria and archaea in deep terrestrial subsurface sediments.</title>
        <authorList>
            <person name="Hernsdorf A.W."/>
            <person name="Amano Y."/>
            <person name="Miyakawa K."/>
            <person name="Ise K."/>
            <person name="Suzuki Y."/>
            <person name="Anantharaman K."/>
            <person name="Probst A."/>
            <person name="Burstein D."/>
            <person name="Thomas B.C."/>
            <person name="Banfield J.F."/>
        </authorList>
    </citation>
    <scope>NUCLEOTIDE SEQUENCE [LARGE SCALE GENOMIC DNA]</scope>
    <source>
        <strain evidence="23">HGW-Falkowbacteria-2</strain>
    </source>
</reference>
<evidence type="ECO:0000256" key="6">
    <source>
        <dbReference type="ARBA" id="ARBA00022722"/>
    </source>
</evidence>
<dbReference type="SUPFAM" id="SSF56091">
    <property type="entry name" value="DNA ligase/mRNA capping enzyme, catalytic domain"/>
    <property type="match status" value="1"/>
</dbReference>
<gene>
    <name evidence="23" type="primary">ligD</name>
    <name evidence="23" type="ORF">CVU83_01645</name>
</gene>
<evidence type="ECO:0000256" key="7">
    <source>
        <dbReference type="ARBA" id="ARBA00022723"/>
    </source>
</evidence>
<dbReference type="InterPro" id="IPR014146">
    <property type="entry name" value="LigD_ligase_dom"/>
</dbReference>
<dbReference type="GO" id="GO:0005524">
    <property type="term" value="F:ATP binding"/>
    <property type="evidence" value="ECO:0007669"/>
    <property type="project" value="UniProtKB-KW"/>
</dbReference>
<evidence type="ECO:0000256" key="10">
    <source>
        <dbReference type="ARBA" id="ARBA00022801"/>
    </source>
</evidence>
<dbReference type="PANTHER" id="PTHR42705">
    <property type="entry name" value="BIFUNCTIONAL NON-HOMOLOGOUS END JOINING PROTEIN LIGD"/>
    <property type="match status" value="1"/>
</dbReference>
<dbReference type="PANTHER" id="PTHR42705:SF2">
    <property type="entry name" value="BIFUNCTIONAL NON-HOMOLOGOUS END JOINING PROTEIN LIGD"/>
    <property type="match status" value="1"/>
</dbReference>
<dbReference type="GO" id="GO:0003677">
    <property type="term" value="F:DNA binding"/>
    <property type="evidence" value="ECO:0007669"/>
    <property type="project" value="UniProtKB-KW"/>
</dbReference>
<evidence type="ECO:0000259" key="22">
    <source>
        <dbReference type="PROSITE" id="PS50160"/>
    </source>
</evidence>
<keyword evidence="9" id="KW-0227">DNA damage</keyword>
<dbReference type="Pfam" id="PF04679">
    <property type="entry name" value="DNA_ligase_A_C"/>
    <property type="match status" value="1"/>
</dbReference>
<protein>
    <recommendedName>
        <fullName evidence="2">DNA ligase (ATP)</fullName>
        <ecNumber evidence="2">6.5.1.1</ecNumber>
    </recommendedName>
    <alternativeName>
        <fullName evidence="19">NHEJ DNA polymerase</fullName>
    </alternativeName>
</protein>
<organism evidence="23 24">
    <name type="scientific">Candidatus Falkowbacteria bacterium HGW-Falkowbacteria-2</name>
    <dbReference type="NCBI Taxonomy" id="2013769"/>
    <lineage>
        <taxon>Bacteria</taxon>
        <taxon>Candidatus Falkowiibacteriota</taxon>
    </lineage>
</organism>
<evidence type="ECO:0000313" key="23">
    <source>
        <dbReference type="EMBL" id="PKM88463.1"/>
    </source>
</evidence>
<comment type="catalytic activity">
    <reaction evidence="20">
        <text>ATP + (deoxyribonucleotide)n-3'-hydroxyl + 5'-phospho-(deoxyribonucleotide)m = (deoxyribonucleotide)n+m + AMP + diphosphate.</text>
        <dbReference type="EC" id="6.5.1.1"/>
    </reaction>
</comment>
<dbReference type="GO" id="GO:0003910">
    <property type="term" value="F:DNA ligase (ATP) activity"/>
    <property type="evidence" value="ECO:0007669"/>
    <property type="project" value="UniProtKB-EC"/>
</dbReference>
<dbReference type="Gene3D" id="3.90.920.10">
    <property type="entry name" value="DNA primase, PRIM domain"/>
    <property type="match status" value="1"/>
</dbReference>
<dbReference type="NCBIfam" id="TIGR02777">
    <property type="entry name" value="LigD_PE_dom"/>
    <property type="match status" value="1"/>
</dbReference>
<evidence type="ECO:0000256" key="3">
    <source>
        <dbReference type="ARBA" id="ARBA00022598"/>
    </source>
</evidence>
<dbReference type="AlphaFoldDB" id="A0A2N2E171"/>
<dbReference type="GO" id="GO:0004527">
    <property type="term" value="F:exonuclease activity"/>
    <property type="evidence" value="ECO:0007669"/>
    <property type="project" value="UniProtKB-KW"/>
</dbReference>
<keyword evidence="6" id="KW-0540">Nuclease</keyword>
<evidence type="ECO:0000256" key="19">
    <source>
        <dbReference type="ARBA" id="ARBA00029943"/>
    </source>
</evidence>
<keyword evidence="14" id="KW-0238">DNA-binding</keyword>
<keyword evidence="10" id="KW-0378">Hydrolase</keyword>
<evidence type="ECO:0000313" key="24">
    <source>
        <dbReference type="Proteomes" id="UP000233325"/>
    </source>
</evidence>
<keyword evidence="7" id="KW-0479">Metal-binding</keyword>
<evidence type="ECO:0000256" key="11">
    <source>
        <dbReference type="ARBA" id="ARBA00022839"/>
    </source>
</evidence>
<dbReference type="CDD" id="cd04865">
    <property type="entry name" value="LigD_Pol_like_2"/>
    <property type="match status" value="1"/>
</dbReference>
<evidence type="ECO:0000256" key="2">
    <source>
        <dbReference type="ARBA" id="ARBA00012727"/>
    </source>
</evidence>
<dbReference type="Pfam" id="PF21686">
    <property type="entry name" value="LigD_Prim-Pol"/>
    <property type="match status" value="1"/>
</dbReference>
<feature type="domain" description="ATP-dependent DNA ligase family profile" evidence="22">
    <location>
        <begin position="270"/>
        <end position="408"/>
    </location>
</feature>
<evidence type="ECO:0000256" key="5">
    <source>
        <dbReference type="ARBA" id="ARBA00022695"/>
    </source>
</evidence>
<dbReference type="CDD" id="cd07971">
    <property type="entry name" value="OBF_DNA_ligase_LigD"/>
    <property type="match status" value="1"/>
</dbReference>
<evidence type="ECO:0000256" key="14">
    <source>
        <dbReference type="ARBA" id="ARBA00023125"/>
    </source>
</evidence>
<evidence type="ECO:0000256" key="21">
    <source>
        <dbReference type="SAM" id="MobiDB-lite"/>
    </source>
</evidence>
<dbReference type="GO" id="GO:0003887">
    <property type="term" value="F:DNA-directed DNA polymerase activity"/>
    <property type="evidence" value="ECO:0007669"/>
    <property type="project" value="UniProtKB-KW"/>
</dbReference>
<evidence type="ECO:0000256" key="13">
    <source>
        <dbReference type="ARBA" id="ARBA00022932"/>
    </source>
</evidence>
<dbReference type="Gene3D" id="2.40.50.140">
    <property type="entry name" value="Nucleic acid-binding proteins"/>
    <property type="match status" value="1"/>
</dbReference>
<dbReference type="SUPFAM" id="SSF50249">
    <property type="entry name" value="Nucleic acid-binding proteins"/>
    <property type="match status" value="1"/>
</dbReference>
<keyword evidence="16" id="KW-0234">DNA repair</keyword>
<keyword evidence="8" id="KW-0547">Nucleotide-binding</keyword>
<evidence type="ECO:0000256" key="8">
    <source>
        <dbReference type="ARBA" id="ARBA00022741"/>
    </source>
</evidence>
<dbReference type="CDD" id="cd07906">
    <property type="entry name" value="Adenylation_DNA_ligase_LigD_LigC"/>
    <property type="match status" value="1"/>
</dbReference>
<comment type="caution">
    <text evidence="23">The sequence shown here is derived from an EMBL/GenBank/DDBJ whole genome shotgun (WGS) entry which is preliminary data.</text>
</comment>
<name>A0A2N2E171_9BACT</name>
<evidence type="ECO:0000256" key="9">
    <source>
        <dbReference type="ARBA" id="ARBA00022763"/>
    </source>
</evidence>
<dbReference type="InterPro" id="IPR052171">
    <property type="entry name" value="NHEJ_LigD"/>
</dbReference>
<keyword evidence="12" id="KW-0067">ATP-binding</keyword>
<keyword evidence="17" id="KW-0464">Manganese</keyword>
<dbReference type="EMBL" id="PHAH01000017">
    <property type="protein sequence ID" value="PKM88463.1"/>
    <property type="molecule type" value="Genomic_DNA"/>
</dbReference>
<proteinExistence type="predicted"/>
<dbReference type="GO" id="GO:0006281">
    <property type="term" value="P:DNA repair"/>
    <property type="evidence" value="ECO:0007669"/>
    <property type="project" value="UniProtKB-KW"/>
</dbReference>
<dbReference type="InterPro" id="IPR014145">
    <property type="entry name" value="LigD_pol_dom"/>
</dbReference>
<evidence type="ECO:0000256" key="15">
    <source>
        <dbReference type="ARBA" id="ARBA00023172"/>
    </source>
</evidence>
<dbReference type="Proteomes" id="UP000233325">
    <property type="component" value="Unassembled WGS sequence"/>
</dbReference>
<keyword evidence="15" id="KW-0233">DNA recombination</keyword>
<evidence type="ECO:0000256" key="20">
    <source>
        <dbReference type="ARBA" id="ARBA00034003"/>
    </source>
</evidence>
<accession>A0A2N2E171</accession>
<dbReference type="NCBIfam" id="TIGR02778">
    <property type="entry name" value="ligD_pol"/>
    <property type="match status" value="1"/>
</dbReference>
<dbReference type="Gene3D" id="3.30.470.30">
    <property type="entry name" value="DNA ligase/mRNA capping enzyme"/>
    <property type="match status" value="1"/>
</dbReference>
<dbReference type="Pfam" id="PF13298">
    <property type="entry name" value="LigD_N"/>
    <property type="match status" value="1"/>
</dbReference>
<evidence type="ECO:0000256" key="16">
    <source>
        <dbReference type="ARBA" id="ARBA00023204"/>
    </source>
</evidence>
<evidence type="ECO:0000256" key="1">
    <source>
        <dbReference type="ARBA" id="ARBA00001936"/>
    </source>
</evidence>
<dbReference type="InterPro" id="IPR012309">
    <property type="entry name" value="DNA_ligase_ATP-dep_C"/>
</dbReference>
<dbReference type="InterPro" id="IPR012340">
    <property type="entry name" value="NA-bd_OB-fold"/>
</dbReference>
<evidence type="ECO:0000256" key="18">
    <source>
        <dbReference type="ARBA" id="ARBA00023268"/>
    </source>
</evidence>
<evidence type="ECO:0000256" key="17">
    <source>
        <dbReference type="ARBA" id="ARBA00023211"/>
    </source>
</evidence>
<dbReference type="InterPro" id="IPR012310">
    <property type="entry name" value="DNA_ligase_ATP-dep_cent"/>
</dbReference>
<keyword evidence="13" id="KW-0239">DNA-directed DNA polymerase</keyword>
<dbReference type="InterPro" id="IPR014144">
    <property type="entry name" value="LigD_PE_domain"/>
</dbReference>
<feature type="region of interest" description="Disordered" evidence="21">
    <location>
        <begin position="1"/>
        <end position="21"/>
    </location>
</feature>
<dbReference type="Pfam" id="PF01068">
    <property type="entry name" value="DNA_ligase_A_M"/>
    <property type="match status" value="1"/>
</dbReference>